<keyword evidence="2" id="KW-1185">Reference proteome</keyword>
<evidence type="ECO:0000313" key="1">
    <source>
        <dbReference type="EMBL" id="MCM1986996.1"/>
    </source>
</evidence>
<organism evidence="1 2">
    <name type="scientific">Methanococcoides seepicolus</name>
    <dbReference type="NCBI Taxonomy" id="2828780"/>
    <lineage>
        <taxon>Archaea</taxon>
        <taxon>Methanobacteriati</taxon>
        <taxon>Methanobacteriota</taxon>
        <taxon>Stenosarchaea group</taxon>
        <taxon>Methanomicrobia</taxon>
        <taxon>Methanosarcinales</taxon>
        <taxon>Methanosarcinaceae</taxon>
        <taxon>Methanococcoides</taxon>
    </lineage>
</organism>
<gene>
    <name evidence="1" type="ORF">KDK67_08340</name>
</gene>
<name>A0A9E5DBD4_9EURY</name>
<accession>A0A9E5DBD4</accession>
<reference evidence="1" key="1">
    <citation type="journal article" date="2021" name="mSystems">
        <title>Bacteria and Archaea Synergistically Convert Glycine Betaine to Biogenic Methane in the Formosa Cold Seep of the South China Sea.</title>
        <authorList>
            <person name="Li L."/>
            <person name="Zhang W."/>
            <person name="Zhang S."/>
            <person name="Song L."/>
            <person name="Sun Q."/>
            <person name="Zhang H."/>
            <person name="Xiang H."/>
            <person name="Dong X."/>
        </authorList>
    </citation>
    <scope>NUCLEOTIDE SEQUENCE</scope>
    <source>
        <strain evidence="1">LLY</strain>
    </source>
</reference>
<dbReference type="EMBL" id="JAGSOI010000031">
    <property type="protein sequence ID" value="MCM1986996.1"/>
    <property type="molecule type" value="Genomic_DNA"/>
</dbReference>
<proteinExistence type="predicted"/>
<protein>
    <submittedName>
        <fullName evidence="1">Uncharacterized protein</fullName>
    </submittedName>
</protein>
<evidence type="ECO:0000313" key="2">
    <source>
        <dbReference type="Proteomes" id="UP001056766"/>
    </source>
</evidence>
<sequence length="96" mass="11191">MTDNNETDEINTQSKQIEEFKVDLNYNSHMAQLAIWMPEGKHEMRVVAKDKDKSLECVFVQMHHNVEEGREAYDKLDDGQKIKDLFARTGFGKICK</sequence>
<dbReference type="Proteomes" id="UP001056766">
    <property type="component" value="Unassembled WGS sequence"/>
</dbReference>
<dbReference type="AlphaFoldDB" id="A0A9E5DBD4"/>
<dbReference type="RefSeq" id="WP_250868347.1">
    <property type="nucleotide sequence ID" value="NZ_JAGSOI010000031.1"/>
</dbReference>
<comment type="caution">
    <text evidence="1">The sequence shown here is derived from an EMBL/GenBank/DDBJ whole genome shotgun (WGS) entry which is preliminary data.</text>
</comment>
<reference evidence="1" key="2">
    <citation type="submission" date="2021-04" db="EMBL/GenBank/DDBJ databases">
        <authorList>
            <person name="Dong X."/>
        </authorList>
    </citation>
    <scope>NUCLEOTIDE SEQUENCE</scope>
    <source>
        <strain evidence="1">LLY</strain>
    </source>
</reference>